<dbReference type="InterPro" id="IPR029039">
    <property type="entry name" value="Flavoprotein-like_sf"/>
</dbReference>
<evidence type="ECO:0000313" key="4">
    <source>
        <dbReference type="EMBL" id="OUE20473.1"/>
    </source>
</evidence>
<sequence length="227" mass="24236">MTTRDSPRTALIVHAHPEPLSFATAQMREAERALASRGCAVTVVDLHEAGWDPVLARAQFPATGERFKPQAEQMAAVRDGRLDPAVAAQLDALLEADLLVLSFPLWWFSVPAILKGWLDRVLAMGAVFGGDHGLFDEAALVGRRAVLLITTGGSPDAFGPGSRFGDLDALLFPIHHGTLRFVGYDVLEPVVTYGPAHLDDAARGAALGEVHAAFDAIGARRGLRLTT</sequence>
<dbReference type="GO" id="GO:0003955">
    <property type="term" value="F:NAD(P)H dehydrogenase (quinone) activity"/>
    <property type="evidence" value="ECO:0007669"/>
    <property type="project" value="TreeGrafter"/>
</dbReference>
<dbReference type="PANTHER" id="PTHR10204">
    <property type="entry name" value="NAD P H OXIDOREDUCTASE-RELATED"/>
    <property type="match status" value="1"/>
</dbReference>
<evidence type="ECO:0000313" key="5">
    <source>
        <dbReference type="Proteomes" id="UP000194837"/>
    </source>
</evidence>
<reference evidence="4 5" key="1">
    <citation type="submission" date="2016-08" db="EMBL/GenBank/DDBJ databases">
        <title>Genome sequence of Clavibacter michiganensis spp strain CFBP7494.</title>
        <authorList>
            <person name="Thapa S.P."/>
            <person name="Coaker G."/>
            <person name="Jacques M.-A."/>
        </authorList>
    </citation>
    <scope>NUCLEOTIDE SEQUENCE [LARGE SCALE GENOMIC DNA]</scope>
    <source>
        <strain evidence="4">CFBP7494</strain>
    </source>
</reference>
<name>A0A251Y8T9_9MICO</name>
<dbReference type="Proteomes" id="UP000194837">
    <property type="component" value="Unassembled WGS sequence"/>
</dbReference>
<comment type="similarity">
    <text evidence="1">Belongs to the NAD(P)H dehydrogenase (quinone) family.</text>
</comment>
<dbReference type="EMBL" id="MDJW01000008">
    <property type="protein sequence ID" value="OUE20473.1"/>
    <property type="molecule type" value="Genomic_DNA"/>
</dbReference>
<feature type="domain" description="Flavodoxin-like fold" evidence="3">
    <location>
        <begin position="10"/>
        <end position="207"/>
    </location>
</feature>
<accession>A0A251Y8T9</accession>
<dbReference type="RefSeq" id="WP_086521086.1">
    <property type="nucleotide sequence ID" value="NZ_MDJW01000008.1"/>
</dbReference>
<comment type="caution">
    <text evidence="4">The sequence shown here is derived from an EMBL/GenBank/DDBJ whole genome shotgun (WGS) entry which is preliminary data.</text>
</comment>
<dbReference type="AlphaFoldDB" id="A0A251Y8T9"/>
<organism evidence="4 5">
    <name type="scientific">Clavibacter michiganensis</name>
    <dbReference type="NCBI Taxonomy" id="28447"/>
    <lineage>
        <taxon>Bacteria</taxon>
        <taxon>Bacillati</taxon>
        <taxon>Actinomycetota</taxon>
        <taxon>Actinomycetes</taxon>
        <taxon>Micrococcales</taxon>
        <taxon>Microbacteriaceae</taxon>
        <taxon>Clavibacter</taxon>
    </lineage>
</organism>
<dbReference type="Pfam" id="PF02525">
    <property type="entry name" value="Flavodoxin_2"/>
    <property type="match status" value="1"/>
</dbReference>
<keyword evidence="2" id="KW-0560">Oxidoreductase</keyword>
<evidence type="ECO:0000256" key="2">
    <source>
        <dbReference type="ARBA" id="ARBA00023002"/>
    </source>
</evidence>
<proteinExistence type="inferred from homology"/>
<dbReference type="GO" id="GO:0005829">
    <property type="term" value="C:cytosol"/>
    <property type="evidence" value="ECO:0007669"/>
    <property type="project" value="TreeGrafter"/>
</dbReference>
<dbReference type="InterPro" id="IPR003680">
    <property type="entry name" value="Flavodoxin_fold"/>
</dbReference>
<dbReference type="InterPro" id="IPR051545">
    <property type="entry name" value="NAD(P)H_dehydrogenase_qn"/>
</dbReference>
<protein>
    <submittedName>
        <fullName evidence="4">General stress protein 14</fullName>
    </submittedName>
</protein>
<gene>
    <name evidence="4" type="primary">ywrO</name>
    <name evidence="4" type="ORF">BFL34_01288</name>
</gene>
<dbReference type="Gene3D" id="3.40.50.360">
    <property type="match status" value="1"/>
</dbReference>
<evidence type="ECO:0000256" key="1">
    <source>
        <dbReference type="ARBA" id="ARBA00006252"/>
    </source>
</evidence>
<evidence type="ECO:0000259" key="3">
    <source>
        <dbReference type="Pfam" id="PF02525"/>
    </source>
</evidence>
<dbReference type="PANTHER" id="PTHR10204:SF34">
    <property type="entry name" value="NAD(P)H DEHYDROGENASE [QUINONE] 1 ISOFORM 1"/>
    <property type="match status" value="1"/>
</dbReference>
<dbReference type="SUPFAM" id="SSF52218">
    <property type="entry name" value="Flavoproteins"/>
    <property type="match status" value="1"/>
</dbReference>